<protein>
    <recommendedName>
        <fullName evidence="4">Transmembrane protein</fullName>
    </recommendedName>
</protein>
<accession>A0AAD5TBB7</accession>
<keyword evidence="3" id="KW-1185">Reference proteome</keyword>
<keyword evidence="1" id="KW-0472">Membrane</keyword>
<reference evidence="2" key="1">
    <citation type="submission" date="2020-05" db="EMBL/GenBank/DDBJ databases">
        <title>Phylogenomic resolution of chytrid fungi.</title>
        <authorList>
            <person name="Stajich J.E."/>
            <person name="Amses K."/>
            <person name="Simmons R."/>
            <person name="Seto K."/>
            <person name="Myers J."/>
            <person name="Bonds A."/>
            <person name="Quandt C.A."/>
            <person name="Barry K."/>
            <person name="Liu P."/>
            <person name="Grigoriev I."/>
            <person name="Longcore J.E."/>
            <person name="James T.Y."/>
        </authorList>
    </citation>
    <scope>NUCLEOTIDE SEQUENCE</scope>
    <source>
        <strain evidence="2">JEL0379</strain>
    </source>
</reference>
<evidence type="ECO:0000313" key="2">
    <source>
        <dbReference type="EMBL" id="KAJ3166555.1"/>
    </source>
</evidence>
<proteinExistence type="predicted"/>
<feature type="transmembrane region" description="Helical" evidence="1">
    <location>
        <begin position="6"/>
        <end position="27"/>
    </location>
</feature>
<feature type="transmembrane region" description="Helical" evidence="1">
    <location>
        <begin position="268"/>
        <end position="290"/>
    </location>
</feature>
<dbReference type="Proteomes" id="UP001212152">
    <property type="component" value="Unassembled WGS sequence"/>
</dbReference>
<organism evidence="2 3">
    <name type="scientific">Geranomyces variabilis</name>
    <dbReference type="NCBI Taxonomy" id="109894"/>
    <lineage>
        <taxon>Eukaryota</taxon>
        <taxon>Fungi</taxon>
        <taxon>Fungi incertae sedis</taxon>
        <taxon>Chytridiomycota</taxon>
        <taxon>Chytridiomycota incertae sedis</taxon>
        <taxon>Chytridiomycetes</taxon>
        <taxon>Spizellomycetales</taxon>
        <taxon>Powellomycetaceae</taxon>
        <taxon>Geranomyces</taxon>
    </lineage>
</organism>
<comment type="caution">
    <text evidence="2">The sequence shown here is derived from an EMBL/GenBank/DDBJ whole genome shotgun (WGS) entry which is preliminary data.</text>
</comment>
<feature type="transmembrane region" description="Helical" evidence="1">
    <location>
        <begin position="48"/>
        <end position="67"/>
    </location>
</feature>
<evidence type="ECO:0000256" key="1">
    <source>
        <dbReference type="SAM" id="Phobius"/>
    </source>
</evidence>
<keyword evidence="1" id="KW-1133">Transmembrane helix</keyword>
<sequence>MAKYEPITVGAIAVSCVCVVATAAVLIQQCVIVNRLRRGKRGKAVPRLQLLILGCAIFNLLDSAVLVQMTINAGDLKVQCGVIFDPALQVRDRIWDLQDNLAAFSIALPGVYAAASSDSDTTMLDGDSTTMQAIGAGLVAQSQALASPVWLQIYNYVQNTIYAEGLEWLVHPRLPQPTPELMSMYTTPAQLNAGTLGCAASVAQLQADLTKLLPNSSKFIQLGSVFGTGVTLFTWIRVCGALLYGLSVLDRFQLFALVLSLPRCLIPMLRLGLVVSCAFSAVLLTGIWWANWDYAYAAATNLAQFYVIILDVIVSSMMVHTLVKLRRDMEGSHKISASVRVTVPYRQLYAMFACLVTALLISIVLASMDGVVGAYLRMEMTAFREAILLSGYIVGFRFLSTLRALRDDKSTSSHKHAESALRSADGVGGSSSRLNRLLTHKSKGATSTFDNSPSACPTATGIVSTCDANSPDRPLINTGEGV</sequence>
<evidence type="ECO:0000313" key="3">
    <source>
        <dbReference type="Proteomes" id="UP001212152"/>
    </source>
</evidence>
<dbReference type="PROSITE" id="PS51257">
    <property type="entry name" value="PROKAR_LIPOPROTEIN"/>
    <property type="match status" value="1"/>
</dbReference>
<keyword evidence="1" id="KW-0812">Transmembrane</keyword>
<feature type="transmembrane region" description="Helical" evidence="1">
    <location>
        <begin position="348"/>
        <end position="366"/>
    </location>
</feature>
<feature type="transmembrane region" description="Helical" evidence="1">
    <location>
        <begin position="386"/>
        <end position="405"/>
    </location>
</feature>
<feature type="transmembrane region" description="Helical" evidence="1">
    <location>
        <begin position="302"/>
        <end position="323"/>
    </location>
</feature>
<name>A0AAD5TBB7_9FUNG</name>
<feature type="transmembrane region" description="Helical" evidence="1">
    <location>
        <begin position="219"/>
        <end position="247"/>
    </location>
</feature>
<evidence type="ECO:0008006" key="4">
    <source>
        <dbReference type="Google" id="ProtNLM"/>
    </source>
</evidence>
<dbReference type="AlphaFoldDB" id="A0AAD5TBB7"/>
<dbReference type="EMBL" id="JADGJQ010000168">
    <property type="protein sequence ID" value="KAJ3166555.1"/>
    <property type="molecule type" value="Genomic_DNA"/>
</dbReference>
<gene>
    <name evidence="2" type="ORF">HDU87_002081</name>
</gene>